<name>A0AAV0BMU0_PHAPC</name>
<protein>
    <submittedName>
        <fullName evidence="10">Expressed protein</fullName>
    </submittedName>
</protein>
<keyword evidence="3 6" id="KW-0863">Zinc-finger</keyword>
<dbReference type="PROSITE" id="PS50089">
    <property type="entry name" value="ZF_RING_2"/>
    <property type="match status" value="1"/>
</dbReference>
<feature type="transmembrane region" description="Helical" evidence="8">
    <location>
        <begin position="106"/>
        <end position="127"/>
    </location>
</feature>
<dbReference type="Gene3D" id="3.30.40.10">
    <property type="entry name" value="Zinc/RING finger domain, C3HC4 (zinc finger)"/>
    <property type="match status" value="1"/>
</dbReference>
<feature type="domain" description="RING-type" evidence="9">
    <location>
        <begin position="362"/>
        <end position="421"/>
    </location>
</feature>
<feature type="region of interest" description="Disordered" evidence="7">
    <location>
        <begin position="132"/>
        <end position="151"/>
    </location>
</feature>
<evidence type="ECO:0000256" key="4">
    <source>
        <dbReference type="ARBA" id="ARBA00022786"/>
    </source>
</evidence>
<dbReference type="PANTHER" id="PTHR46225">
    <property type="entry name" value="C3H4 TYPE ZINC FINGER PROTEIN"/>
    <property type="match status" value="1"/>
</dbReference>
<feature type="region of interest" description="Disordered" evidence="7">
    <location>
        <begin position="1"/>
        <end position="22"/>
    </location>
</feature>
<feature type="transmembrane region" description="Helical" evidence="8">
    <location>
        <begin position="199"/>
        <end position="228"/>
    </location>
</feature>
<dbReference type="Proteomes" id="UP001153365">
    <property type="component" value="Unassembled WGS sequence"/>
</dbReference>
<keyword evidence="2" id="KW-0479">Metal-binding</keyword>
<keyword evidence="4" id="KW-0833">Ubl conjugation pathway</keyword>
<dbReference type="InterPro" id="IPR001841">
    <property type="entry name" value="Znf_RING"/>
</dbReference>
<evidence type="ECO:0000256" key="3">
    <source>
        <dbReference type="ARBA" id="ARBA00022771"/>
    </source>
</evidence>
<evidence type="ECO:0000256" key="8">
    <source>
        <dbReference type="SAM" id="Phobius"/>
    </source>
</evidence>
<dbReference type="PANTHER" id="PTHR46225:SF19">
    <property type="entry name" value="RING-TYPE DOMAIN-CONTAINING PROTEIN"/>
    <property type="match status" value="1"/>
</dbReference>
<feature type="transmembrane region" description="Helical" evidence="8">
    <location>
        <begin position="167"/>
        <end position="187"/>
    </location>
</feature>
<reference evidence="10" key="1">
    <citation type="submission" date="2022-06" db="EMBL/GenBank/DDBJ databases">
        <authorList>
            <consortium name="SYNGENTA / RWTH Aachen University"/>
        </authorList>
    </citation>
    <scope>NUCLEOTIDE SEQUENCE</scope>
</reference>
<evidence type="ECO:0000256" key="1">
    <source>
        <dbReference type="ARBA" id="ARBA00004906"/>
    </source>
</evidence>
<keyword evidence="11" id="KW-1185">Reference proteome</keyword>
<dbReference type="GO" id="GO:0051603">
    <property type="term" value="P:proteolysis involved in protein catabolic process"/>
    <property type="evidence" value="ECO:0007669"/>
    <property type="project" value="UniProtKB-ARBA"/>
</dbReference>
<dbReference type="AlphaFoldDB" id="A0AAV0BMU0"/>
<evidence type="ECO:0000256" key="6">
    <source>
        <dbReference type="PROSITE-ProRule" id="PRU00175"/>
    </source>
</evidence>
<dbReference type="InterPro" id="IPR013083">
    <property type="entry name" value="Znf_RING/FYVE/PHD"/>
</dbReference>
<keyword evidence="8" id="KW-1133">Transmembrane helix</keyword>
<evidence type="ECO:0000256" key="7">
    <source>
        <dbReference type="SAM" id="MobiDB-lite"/>
    </source>
</evidence>
<dbReference type="Pfam" id="PF12678">
    <property type="entry name" value="zf-rbx1"/>
    <property type="match status" value="1"/>
</dbReference>
<evidence type="ECO:0000259" key="9">
    <source>
        <dbReference type="PROSITE" id="PS50089"/>
    </source>
</evidence>
<evidence type="ECO:0000313" key="11">
    <source>
        <dbReference type="Proteomes" id="UP001153365"/>
    </source>
</evidence>
<keyword evidence="5" id="KW-0862">Zinc</keyword>
<dbReference type="GO" id="GO:0008270">
    <property type="term" value="F:zinc ion binding"/>
    <property type="evidence" value="ECO:0007669"/>
    <property type="project" value="UniProtKB-KW"/>
</dbReference>
<organism evidence="10 11">
    <name type="scientific">Phakopsora pachyrhizi</name>
    <name type="common">Asian soybean rust disease fungus</name>
    <dbReference type="NCBI Taxonomy" id="170000"/>
    <lineage>
        <taxon>Eukaryota</taxon>
        <taxon>Fungi</taxon>
        <taxon>Dikarya</taxon>
        <taxon>Basidiomycota</taxon>
        <taxon>Pucciniomycotina</taxon>
        <taxon>Pucciniomycetes</taxon>
        <taxon>Pucciniales</taxon>
        <taxon>Phakopsoraceae</taxon>
        <taxon>Phakopsora</taxon>
    </lineage>
</organism>
<comment type="pathway">
    <text evidence="1">Protein modification; protein ubiquitination.</text>
</comment>
<dbReference type="InterPro" id="IPR024766">
    <property type="entry name" value="Znf_RING_H2"/>
</dbReference>
<comment type="caution">
    <text evidence="10">The sequence shown here is derived from an EMBL/GenBank/DDBJ whole genome shotgun (WGS) entry which is preliminary data.</text>
</comment>
<feature type="compositionally biased region" description="Polar residues" evidence="7">
    <location>
        <begin position="1"/>
        <end position="16"/>
    </location>
</feature>
<accession>A0AAV0BMU0</accession>
<evidence type="ECO:0000256" key="5">
    <source>
        <dbReference type="ARBA" id="ARBA00022833"/>
    </source>
</evidence>
<evidence type="ECO:0000256" key="2">
    <source>
        <dbReference type="ARBA" id="ARBA00022723"/>
    </source>
</evidence>
<keyword evidence="8" id="KW-0812">Transmembrane</keyword>
<keyword evidence="8" id="KW-0472">Membrane</keyword>
<feature type="transmembrane region" description="Helical" evidence="8">
    <location>
        <begin position="72"/>
        <end position="94"/>
    </location>
</feature>
<gene>
    <name evidence="10" type="ORF">PPACK8108_LOCUS22655</name>
</gene>
<dbReference type="SMART" id="SM00184">
    <property type="entry name" value="RING"/>
    <property type="match status" value="1"/>
</dbReference>
<proteinExistence type="predicted"/>
<dbReference type="SUPFAM" id="SSF57850">
    <property type="entry name" value="RING/U-box"/>
    <property type="match status" value="1"/>
</dbReference>
<dbReference type="EMBL" id="CALTRL010005912">
    <property type="protein sequence ID" value="CAH7687810.1"/>
    <property type="molecule type" value="Genomic_DNA"/>
</dbReference>
<evidence type="ECO:0000313" key="10">
    <source>
        <dbReference type="EMBL" id="CAH7687810.1"/>
    </source>
</evidence>
<sequence>MIQRESQLLSSNQHFQGSAVPDSPTAVGASVITLSNHPSTPSSLIAPSIQVRSHLTRRFIERVHRLDFRRKWTLILQSVINLSQLVGLITILIITRHQTCDEPLRLYLVIHAIHVSISFPCAIHIALRSSRDRDRNPEPAGRSHLYPRRSENSGWARSTSRIDLRTFHDFLCLTTILWFFLGNYFIFESKTCRTTSKELFYTSIVILALGYLYILEVVFVVLAVMFYFPIVIIGIQLFGWEDSDEMVKPLQKAEIKKIPLVVYVPEEPADRIKEAEDQKGLDHVKDHLIIKMPEAAYSPDDEPREKGRIRKIRSKLSYLLLNPCGTCINPTEPSLSGIVSQTSRYSAPPHPIHTLSPNQSTCAICLTDYSPPSIIIKGNNNNKIEHSRWETLRKLPGCQHCFHRECIDHWLSTSARCPLCQLVVKL</sequence>